<dbReference type="Proteomes" id="UP000780801">
    <property type="component" value="Unassembled WGS sequence"/>
</dbReference>
<keyword evidence="3" id="KW-1185">Reference proteome</keyword>
<dbReference type="PANTHER" id="PTHR36513:SF1">
    <property type="entry name" value="TRANSMEMBRANE PROTEIN"/>
    <property type="match status" value="1"/>
</dbReference>
<organism evidence="2 3">
    <name type="scientific">Lunasporangiospora selenospora</name>
    <dbReference type="NCBI Taxonomy" id="979761"/>
    <lineage>
        <taxon>Eukaryota</taxon>
        <taxon>Fungi</taxon>
        <taxon>Fungi incertae sedis</taxon>
        <taxon>Mucoromycota</taxon>
        <taxon>Mortierellomycotina</taxon>
        <taxon>Mortierellomycetes</taxon>
        <taxon>Mortierellales</taxon>
        <taxon>Mortierellaceae</taxon>
        <taxon>Lunasporangiospora</taxon>
    </lineage>
</organism>
<proteinExistence type="predicted"/>
<dbReference type="InterPro" id="IPR010297">
    <property type="entry name" value="DUF900_hydrolase"/>
</dbReference>
<feature type="region of interest" description="Disordered" evidence="1">
    <location>
        <begin position="134"/>
        <end position="155"/>
    </location>
</feature>
<evidence type="ECO:0000313" key="3">
    <source>
        <dbReference type="Proteomes" id="UP000780801"/>
    </source>
</evidence>
<gene>
    <name evidence="2" type="ORF">BGW38_007084</name>
</gene>
<protein>
    <submittedName>
        <fullName evidence="2">Uncharacterized protein</fullName>
    </submittedName>
</protein>
<dbReference type="EMBL" id="JAABOA010004615">
    <property type="protein sequence ID" value="KAF9577604.1"/>
    <property type="molecule type" value="Genomic_DNA"/>
</dbReference>
<feature type="non-terminal residue" evidence="2">
    <location>
        <position position="1"/>
    </location>
</feature>
<name>A0A9P6FLT9_9FUNG</name>
<dbReference type="PANTHER" id="PTHR36513">
    <property type="entry name" value="ABC TRANSMEMBRANE TYPE-1 DOMAIN-CONTAINING PROTEIN"/>
    <property type="match status" value="1"/>
</dbReference>
<dbReference type="AlphaFoldDB" id="A0A9P6FLT9"/>
<reference evidence="2" key="1">
    <citation type="journal article" date="2020" name="Fungal Divers.">
        <title>Resolving the Mortierellaceae phylogeny through synthesis of multi-gene phylogenetics and phylogenomics.</title>
        <authorList>
            <person name="Vandepol N."/>
            <person name="Liber J."/>
            <person name="Desiro A."/>
            <person name="Na H."/>
            <person name="Kennedy M."/>
            <person name="Barry K."/>
            <person name="Grigoriev I.V."/>
            <person name="Miller A.N."/>
            <person name="O'Donnell K."/>
            <person name="Stajich J.E."/>
            <person name="Bonito G."/>
        </authorList>
    </citation>
    <scope>NUCLEOTIDE SEQUENCE</scope>
    <source>
        <strain evidence="2">KOD1015</strain>
    </source>
</reference>
<evidence type="ECO:0000256" key="1">
    <source>
        <dbReference type="SAM" id="MobiDB-lite"/>
    </source>
</evidence>
<dbReference type="OrthoDB" id="10251508at2759"/>
<accession>A0A9P6FLT9</accession>
<evidence type="ECO:0000313" key="2">
    <source>
        <dbReference type="EMBL" id="KAF9577604.1"/>
    </source>
</evidence>
<comment type="caution">
    <text evidence="2">The sequence shown here is derived from an EMBL/GenBank/DDBJ whole genome shotgun (WGS) entry which is preliminary data.</text>
</comment>
<sequence length="307" mass="34662">VGLVVDGWRQVLDVDGRDSASALTASRAGYEALVFVHGYNCALTYGIGRLGQLLSLGEFPPYIKPFVFSWPSSTTFGYFNAKTVGCSDDVAKDLRQFVDDLKEAGFRRVHFLVHRSEAHLHGRKSIRYRDAVSGLGHHHPESRRSSTSSDSVDQPPTIQLATFTLLNPDADYEEFMQQDYWILSKYCPHITIYADAHDGALFWSEVLGRKESLGRHPRTLVDEETGEILDVDVIDTTSLDVNIHSIRHNFFNLNRMLVDDLYDVVVLGHRAREREGRLSSRWTFSAEGVENGEVYTFLCAPSYVVNK</sequence>
<dbReference type="Pfam" id="PF05990">
    <property type="entry name" value="DUF900"/>
    <property type="match status" value="1"/>
</dbReference>